<organism evidence="2 3">
    <name type="scientific">Rhodofomes roseus</name>
    <dbReference type="NCBI Taxonomy" id="34475"/>
    <lineage>
        <taxon>Eukaryota</taxon>
        <taxon>Fungi</taxon>
        <taxon>Dikarya</taxon>
        <taxon>Basidiomycota</taxon>
        <taxon>Agaricomycotina</taxon>
        <taxon>Agaricomycetes</taxon>
        <taxon>Polyporales</taxon>
        <taxon>Rhodofomes</taxon>
    </lineage>
</organism>
<accession>A0A4Y9XZN9</accession>
<name>A0A4Y9XZN9_9APHY</name>
<proteinExistence type="predicted"/>
<protein>
    <submittedName>
        <fullName evidence="2">Uncharacterized protein</fullName>
    </submittedName>
</protein>
<dbReference type="EMBL" id="SEKV01000657">
    <property type="protein sequence ID" value="TFY54807.1"/>
    <property type="molecule type" value="Genomic_DNA"/>
</dbReference>
<evidence type="ECO:0000313" key="3">
    <source>
        <dbReference type="Proteomes" id="UP000298390"/>
    </source>
</evidence>
<feature type="region of interest" description="Disordered" evidence="1">
    <location>
        <begin position="1"/>
        <end position="34"/>
    </location>
</feature>
<dbReference type="Proteomes" id="UP000298390">
    <property type="component" value="Unassembled WGS sequence"/>
</dbReference>
<reference evidence="2 3" key="1">
    <citation type="submission" date="2019-01" db="EMBL/GenBank/DDBJ databases">
        <title>Genome sequencing of the rare red list fungi Fomitopsis rosea.</title>
        <authorList>
            <person name="Buettner E."/>
            <person name="Kellner H."/>
        </authorList>
    </citation>
    <scope>NUCLEOTIDE SEQUENCE [LARGE SCALE GENOMIC DNA]</scope>
    <source>
        <strain evidence="2 3">DSM 105464</strain>
    </source>
</reference>
<feature type="compositionally biased region" description="Polar residues" evidence="1">
    <location>
        <begin position="1"/>
        <end position="15"/>
    </location>
</feature>
<feature type="compositionally biased region" description="Basic and acidic residues" evidence="1">
    <location>
        <begin position="17"/>
        <end position="34"/>
    </location>
</feature>
<evidence type="ECO:0000256" key="1">
    <source>
        <dbReference type="SAM" id="MobiDB-lite"/>
    </source>
</evidence>
<sequence length="63" mass="7368">MSTFDESFMKSSSEQEPQEKDPRVAKKNKNDRNWAHVHREDGARPCSAVMWHDGVPAYVYEEQ</sequence>
<evidence type="ECO:0000313" key="2">
    <source>
        <dbReference type="EMBL" id="TFY54807.1"/>
    </source>
</evidence>
<comment type="caution">
    <text evidence="2">The sequence shown here is derived from an EMBL/GenBank/DDBJ whole genome shotgun (WGS) entry which is preliminary data.</text>
</comment>
<dbReference type="AlphaFoldDB" id="A0A4Y9XZN9"/>
<gene>
    <name evidence="2" type="ORF">EVJ58_g8636</name>
</gene>